<evidence type="ECO:0000259" key="1">
    <source>
        <dbReference type="Pfam" id="PF13847"/>
    </source>
</evidence>
<comment type="caution">
    <text evidence="2">The sequence shown here is derived from an EMBL/GenBank/DDBJ whole genome shotgun (WGS) entry which is preliminary data.</text>
</comment>
<protein>
    <submittedName>
        <fullName evidence="2">Class I SAM-dependent methyltransferase</fullName>
        <ecNumber evidence="2">2.1.1.222</ecNumber>
        <ecNumber evidence="2">2.1.1.64</ecNumber>
    </submittedName>
</protein>
<dbReference type="EC" id="2.1.1.64" evidence="2"/>
<dbReference type="EC" id="2.1.1.222" evidence="2"/>
<dbReference type="Pfam" id="PF13847">
    <property type="entry name" value="Methyltransf_31"/>
    <property type="match status" value="1"/>
</dbReference>
<accession>A0ABV4MQG8</accession>
<dbReference type="EMBL" id="JBGOOS010000086">
    <property type="protein sequence ID" value="MEZ8211827.1"/>
    <property type="molecule type" value="Genomic_DNA"/>
</dbReference>
<dbReference type="Proteomes" id="UP001569151">
    <property type="component" value="Unassembled WGS sequence"/>
</dbReference>
<organism evidence="2 3">
    <name type="scientific">Vibrio bivalvicida</name>
    <dbReference type="NCBI Taxonomy" id="1276888"/>
    <lineage>
        <taxon>Bacteria</taxon>
        <taxon>Pseudomonadati</taxon>
        <taxon>Pseudomonadota</taxon>
        <taxon>Gammaproteobacteria</taxon>
        <taxon>Vibrionales</taxon>
        <taxon>Vibrionaceae</taxon>
        <taxon>Vibrio</taxon>
        <taxon>Vibrio oreintalis group</taxon>
    </lineage>
</organism>
<keyword evidence="2" id="KW-0808">Transferase</keyword>
<keyword evidence="2" id="KW-0489">Methyltransferase</keyword>
<name>A0ABV4MQG8_9VIBR</name>
<dbReference type="CDD" id="cd02440">
    <property type="entry name" value="AdoMet_MTases"/>
    <property type="match status" value="1"/>
</dbReference>
<feature type="domain" description="Methyltransferase" evidence="1">
    <location>
        <begin position="38"/>
        <end position="143"/>
    </location>
</feature>
<evidence type="ECO:0000313" key="2">
    <source>
        <dbReference type="EMBL" id="MEZ8211827.1"/>
    </source>
</evidence>
<dbReference type="RefSeq" id="WP_371720602.1">
    <property type="nucleotide sequence ID" value="NZ_JBGOOF010000079.1"/>
</dbReference>
<gene>
    <name evidence="2" type="ORF">ACED39_24040</name>
</gene>
<keyword evidence="3" id="KW-1185">Reference proteome</keyword>
<dbReference type="GO" id="GO:0061542">
    <property type="term" value="F:3-demethylubiquinol 3-O-methyltransferase activity"/>
    <property type="evidence" value="ECO:0007669"/>
    <property type="project" value="UniProtKB-EC"/>
</dbReference>
<dbReference type="SUPFAM" id="SSF53335">
    <property type="entry name" value="S-adenosyl-L-methionine-dependent methyltransferases"/>
    <property type="match status" value="1"/>
</dbReference>
<dbReference type="PANTHER" id="PTHR43861:SF1">
    <property type="entry name" value="TRANS-ACONITATE 2-METHYLTRANSFERASE"/>
    <property type="match status" value="1"/>
</dbReference>
<dbReference type="Gene3D" id="3.40.50.150">
    <property type="entry name" value="Vaccinia Virus protein VP39"/>
    <property type="match status" value="1"/>
</dbReference>
<reference evidence="2 3" key="1">
    <citation type="submission" date="2024-06" db="EMBL/GenBank/DDBJ databases">
        <authorList>
            <person name="Steensen K."/>
            <person name="Seneca J."/>
            <person name="Bartlau N."/>
            <person name="Yu A.X."/>
            <person name="Polz M.F."/>
        </authorList>
    </citation>
    <scope>NUCLEOTIDE SEQUENCE [LARGE SCALE GENOMIC DNA]</scope>
    <source>
        <strain evidence="2 3">1F146</strain>
    </source>
</reference>
<dbReference type="GO" id="GO:0032259">
    <property type="term" value="P:methylation"/>
    <property type="evidence" value="ECO:0007669"/>
    <property type="project" value="UniProtKB-KW"/>
</dbReference>
<evidence type="ECO:0000313" key="3">
    <source>
        <dbReference type="Proteomes" id="UP001569151"/>
    </source>
</evidence>
<dbReference type="GO" id="GO:0102208">
    <property type="term" value="F:2-polyprenyl-6-hydroxyphenol methylase activity"/>
    <property type="evidence" value="ECO:0007669"/>
    <property type="project" value="UniProtKB-EC"/>
</dbReference>
<dbReference type="PANTHER" id="PTHR43861">
    <property type="entry name" value="TRANS-ACONITATE 2-METHYLTRANSFERASE-RELATED"/>
    <property type="match status" value="1"/>
</dbReference>
<proteinExistence type="predicted"/>
<dbReference type="InterPro" id="IPR025714">
    <property type="entry name" value="Methyltranfer_dom"/>
</dbReference>
<dbReference type="InterPro" id="IPR029063">
    <property type="entry name" value="SAM-dependent_MTases_sf"/>
</dbReference>
<sequence length="204" mass="23012">MIGSKVFWNKSAIKYAKAAIKDIKIYQKKLSITQQYLNKESEVLEFGCGTGGTAIIHAPFVKQIVATDISEKMIEIAKNKAIECNVKNVIFRQNTLDELILHNQEYDVILGLNVIHLLEDVDNSINYVYKLLKNNGVFISSTSLIGEVNLVFRLLLSLMQFIGLAPYVSVLTKNQFISKLNKAGFTVEFEWQTSSESIFIVAKK</sequence>